<dbReference type="EMBL" id="FRBK01000033">
    <property type="protein sequence ID" value="SHN30833.1"/>
    <property type="molecule type" value="Genomic_DNA"/>
</dbReference>
<proteinExistence type="predicted"/>
<evidence type="ECO:0000256" key="1">
    <source>
        <dbReference type="ARBA" id="ARBA00023012"/>
    </source>
</evidence>
<keyword evidence="1" id="KW-0902">Two-component regulatory system</keyword>
<feature type="region of interest" description="Disordered" evidence="2">
    <location>
        <begin position="790"/>
        <end position="810"/>
    </location>
</feature>
<feature type="transmembrane region" description="Helical" evidence="3">
    <location>
        <begin position="109"/>
        <end position="128"/>
    </location>
</feature>
<dbReference type="AlphaFoldDB" id="A0A9X8N8Z4"/>
<feature type="compositionally biased region" description="Basic and acidic residues" evidence="2">
    <location>
        <begin position="334"/>
        <end position="344"/>
    </location>
</feature>
<feature type="region of interest" description="Disordered" evidence="2">
    <location>
        <begin position="296"/>
        <end position="396"/>
    </location>
</feature>
<dbReference type="InterPro" id="IPR036779">
    <property type="entry name" value="LysM_dom_sf"/>
</dbReference>
<dbReference type="InterPro" id="IPR052196">
    <property type="entry name" value="Bact_Kbp"/>
</dbReference>
<dbReference type="SMART" id="SM00257">
    <property type="entry name" value="LysM"/>
    <property type="match status" value="2"/>
</dbReference>
<dbReference type="PANTHER" id="PTHR34700">
    <property type="entry name" value="POTASSIUM BINDING PROTEIN KBP"/>
    <property type="match status" value="1"/>
</dbReference>
<dbReference type="GO" id="GO:0000160">
    <property type="term" value="P:phosphorelay signal transduction system"/>
    <property type="evidence" value="ECO:0007669"/>
    <property type="project" value="UniProtKB-KW"/>
</dbReference>
<keyword evidence="3" id="KW-0472">Membrane</keyword>
<dbReference type="InterPro" id="IPR005158">
    <property type="entry name" value="BTAD"/>
</dbReference>
<evidence type="ECO:0000313" key="6">
    <source>
        <dbReference type="Proteomes" id="UP000184388"/>
    </source>
</evidence>
<feature type="transmembrane region" description="Helical" evidence="3">
    <location>
        <begin position="64"/>
        <end position="88"/>
    </location>
</feature>
<dbReference type="Pfam" id="PF01476">
    <property type="entry name" value="LysM"/>
    <property type="match status" value="2"/>
</dbReference>
<evidence type="ECO:0000256" key="3">
    <source>
        <dbReference type="SAM" id="Phobius"/>
    </source>
</evidence>
<dbReference type="InterPro" id="IPR018392">
    <property type="entry name" value="LysM"/>
</dbReference>
<evidence type="ECO:0000259" key="4">
    <source>
        <dbReference type="PROSITE" id="PS51782"/>
    </source>
</evidence>
<feature type="region of interest" description="Disordered" evidence="2">
    <location>
        <begin position="152"/>
        <end position="174"/>
    </location>
</feature>
<feature type="compositionally biased region" description="Low complexity" evidence="2">
    <location>
        <begin position="795"/>
        <end position="809"/>
    </location>
</feature>
<sequence length="1147" mass="120373">MTPPPARRSWPLTVARILGSLIALVALVVGLPLALLQVGTLPSSVPSPGDIGDALTAADDSGQVLFTVITLICWALWAWFMASLVVEAAALLRHRRAPRLRGMAAPQRLAAVLLGGLLVLPPATALAATPATAAPTATATVAASATQVSAASQATVPQQQSPAHTGRTHRVGATGETVWDIAEQYLGDGRRHTELRALNPHLPQSATLPAGTVVNLPSDAAVRTELAAATPAAAETHGAHHETKTDPYTVATGDSLTGIAHEKYGNANRWHDIYAKNKATIHDPDLIYPGQHLDLPRQQVTPAPPSKDSKHNQEPAPGHERHTPETKGGTKAAPPHEHQQHGEGSEAEPTPPAPNASAGKPGGQQGHTVAPSREPAADDRDPAEPSAPHSPAEATPALHRPARAVASNQVSPGQIAAIGGGVLAAALLSTLATRRILQQRRRHRGRRIALPKGGAAATEQDLRTAEAALDTTMLDGALRTAAVHLAAAERELPPLSAAVIGPREIVLHLTEPAAPVPPFSAAPDALQRWTCPTRGGELLPQEQTDDVESPYPTLASLGWDEQGHLILLDLENAGHLHLTGADRHRVLRTLALELAASEFADHLTVCAVGQSAPGLREELPERVIEHADIAGALGALRAHHAEQQRALAVLGAPGLRRARTGEETAAAWSPHLLFSDADADEGAGAEFEELRQVVAEYPRSATVLVTTGSGAAVPSGAQVVDADTAAGPVTLQLPGTEVEVSCNVQALSDEDYAYALEVLATTRTDNVPAAQPVVTTPKAVPDLPQYTAATDESEALSAAPPVAPASSPAHVPGLMAQFALYEDEPPTEEGDDADAAVGDTGDQGDESLPLPAGGMDESTPSGSSAAAAQHRGPAVHAHVALMKETQQPSPEPEVVVEDTAGDGPVVRMLGPVDIVGARGSIESKRQRTCIELAAWLVLHPNLDHHAVDEAMWPGRETARKYRNATVSRLRTWLGTDEDGNPFFPPIATTSDARYALAPTVDSDWHHFQRLTAAAVKSPGPQVAAQLRAALELVRGRPFSGVNSRRYAWAEHQAQDMISAIVDAAADLAEHCLAQGDPRGALWAATKGLDAAPEMENLYRVLFRTYAALGDYDALERAAEKLDTLNMELGVDMEESTAEILAQLSKSA</sequence>
<feature type="compositionally biased region" description="Low complexity" evidence="2">
    <location>
        <begin position="384"/>
        <end position="396"/>
    </location>
</feature>
<evidence type="ECO:0000313" key="5">
    <source>
        <dbReference type="EMBL" id="SHN30833.1"/>
    </source>
</evidence>
<feature type="transmembrane region" description="Helical" evidence="3">
    <location>
        <begin position="12"/>
        <end position="35"/>
    </location>
</feature>
<accession>A0A9X8N8Z4</accession>
<name>A0A9X8N8Z4_9ACTN</name>
<feature type="region of interest" description="Disordered" evidence="2">
    <location>
        <begin position="824"/>
        <end position="875"/>
    </location>
</feature>
<keyword evidence="3" id="KW-0812">Transmembrane</keyword>
<organism evidence="5 6">
    <name type="scientific">Streptomyces yunnanensis</name>
    <dbReference type="NCBI Taxonomy" id="156453"/>
    <lineage>
        <taxon>Bacteria</taxon>
        <taxon>Bacillati</taxon>
        <taxon>Actinomycetota</taxon>
        <taxon>Actinomycetes</taxon>
        <taxon>Kitasatosporales</taxon>
        <taxon>Streptomycetaceae</taxon>
        <taxon>Streptomyces</taxon>
    </lineage>
</organism>
<dbReference type="SUPFAM" id="SSF48452">
    <property type="entry name" value="TPR-like"/>
    <property type="match status" value="1"/>
</dbReference>
<feature type="compositionally biased region" description="Basic and acidic residues" evidence="2">
    <location>
        <begin position="307"/>
        <end position="325"/>
    </location>
</feature>
<keyword evidence="3" id="KW-1133">Transmembrane helix</keyword>
<feature type="domain" description="LysM" evidence="4">
    <location>
        <begin position="246"/>
        <end position="295"/>
    </location>
</feature>
<dbReference type="RefSeq" id="WP_073449727.1">
    <property type="nucleotide sequence ID" value="NZ_FRBK01000033.1"/>
</dbReference>
<dbReference type="PANTHER" id="PTHR34700:SF4">
    <property type="entry name" value="PHAGE-LIKE ELEMENT PBSX PROTEIN XKDP"/>
    <property type="match status" value="1"/>
</dbReference>
<comment type="caution">
    <text evidence="5">The sequence shown here is derived from an EMBL/GenBank/DDBJ whole genome shotgun (WGS) entry which is preliminary data.</text>
</comment>
<evidence type="ECO:0000256" key="2">
    <source>
        <dbReference type="SAM" id="MobiDB-lite"/>
    </source>
</evidence>
<feature type="compositionally biased region" description="Acidic residues" evidence="2">
    <location>
        <begin position="824"/>
        <end position="834"/>
    </location>
</feature>
<dbReference type="InterPro" id="IPR011990">
    <property type="entry name" value="TPR-like_helical_dom_sf"/>
</dbReference>
<reference evidence="6" key="1">
    <citation type="submission" date="2016-11" db="EMBL/GenBank/DDBJ databases">
        <authorList>
            <person name="Jaros S."/>
            <person name="Januszkiewicz K."/>
            <person name="Wedrychowicz H."/>
        </authorList>
    </citation>
    <scope>NUCLEOTIDE SEQUENCE [LARGE SCALE GENOMIC DNA]</scope>
    <source>
        <strain evidence="6">CGMCC 4.3555</strain>
    </source>
</reference>
<dbReference type="Proteomes" id="UP000184388">
    <property type="component" value="Unassembled WGS sequence"/>
</dbReference>
<dbReference type="Gene3D" id="1.25.40.10">
    <property type="entry name" value="Tetratricopeptide repeat domain"/>
    <property type="match status" value="1"/>
</dbReference>
<dbReference type="Pfam" id="PF03704">
    <property type="entry name" value="BTAD"/>
    <property type="match status" value="1"/>
</dbReference>
<dbReference type="PROSITE" id="PS51782">
    <property type="entry name" value="LYSM"/>
    <property type="match status" value="1"/>
</dbReference>
<dbReference type="Gene3D" id="3.10.350.10">
    <property type="entry name" value="LysM domain"/>
    <property type="match status" value="2"/>
</dbReference>
<dbReference type="CDD" id="cd00118">
    <property type="entry name" value="LysM"/>
    <property type="match status" value="2"/>
</dbReference>
<protein>
    <submittedName>
        <fullName evidence="5">LysM domain-containing protein</fullName>
    </submittedName>
</protein>
<dbReference type="SMART" id="SM01043">
    <property type="entry name" value="BTAD"/>
    <property type="match status" value="1"/>
</dbReference>
<gene>
    <name evidence="5" type="ORF">SAMN05216268_13317</name>
</gene>